<gene>
    <name evidence="5" type="ORF">GCM10022223_63430</name>
</gene>
<organism evidence="5 6">
    <name type="scientific">Kineosporia mesophila</name>
    <dbReference type="NCBI Taxonomy" id="566012"/>
    <lineage>
        <taxon>Bacteria</taxon>
        <taxon>Bacillati</taxon>
        <taxon>Actinomycetota</taxon>
        <taxon>Actinomycetes</taxon>
        <taxon>Kineosporiales</taxon>
        <taxon>Kineosporiaceae</taxon>
        <taxon>Kineosporia</taxon>
    </lineage>
</organism>
<dbReference type="InterPro" id="IPR029753">
    <property type="entry name" value="D-isomer_DH_CS"/>
</dbReference>
<reference evidence="6" key="1">
    <citation type="journal article" date="2019" name="Int. J. Syst. Evol. Microbiol.">
        <title>The Global Catalogue of Microorganisms (GCM) 10K type strain sequencing project: providing services to taxonomists for standard genome sequencing and annotation.</title>
        <authorList>
            <consortium name="The Broad Institute Genomics Platform"/>
            <consortium name="The Broad Institute Genome Sequencing Center for Infectious Disease"/>
            <person name="Wu L."/>
            <person name="Ma J."/>
        </authorList>
    </citation>
    <scope>NUCLEOTIDE SEQUENCE [LARGE SCALE GENOMIC DNA]</scope>
    <source>
        <strain evidence="6">JCM 16902</strain>
    </source>
</reference>
<evidence type="ECO:0000256" key="1">
    <source>
        <dbReference type="ARBA" id="ARBA00005854"/>
    </source>
</evidence>
<feature type="domain" description="D-isomer specific 2-hydroxyacid dehydrogenase NAD-binding" evidence="4">
    <location>
        <begin position="12"/>
        <end position="100"/>
    </location>
</feature>
<sequence length="123" mass="13188">MVYAPGLADFRAVIVTLHVPLDESTRNLIDEQVLAAMKPGSVLVNTARGGLVDEKALDRALRDSRAPVSVAAVDVFRTEGAERESPLIGNPYCILSPHVAGMTWSAMRQAVFDLCARITEAPG</sequence>
<keyword evidence="2" id="KW-0560">Oxidoreductase</keyword>
<evidence type="ECO:0000256" key="3">
    <source>
        <dbReference type="ARBA" id="ARBA00023027"/>
    </source>
</evidence>
<evidence type="ECO:0000256" key="2">
    <source>
        <dbReference type="ARBA" id="ARBA00023002"/>
    </source>
</evidence>
<dbReference type="PROSITE" id="PS00671">
    <property type="entry name" value="D_2_HYDROXYACID_DH_3"/>
    <property type="match status" value="1"/>
</dbReference>
<dbReference type="PANTHER" id="PTHR43761">
    <property type="entry name" value="D-ISOMER SPECIFIC 2-HYDROXYACID DEHYDROGENASE FAMILY PROTEIN (AFU_ORTHOLOGUE AFUA_1G13630)"/>
    <property type="match status" value="1"/>
</dbReference>
<dbReference type="Gene3D" id="3.40.50.720">
    <property type="entry name" value="NAD(P)-binding Rossmann-like Domain"/>
    <property type="match status" value="2"/>
</dbReference>
<comment type="similarity">
    <text evidence="1">Belongs to the D-isomer specific 2-hydroxyacid dehydrogenase family.</text>
</comment>
<evidence type="ECO:0000313" key="6">
    <source>
        <dbReference type="Proteomes" id="UP001501074"/>
    </source>
</evidence>
<keyword evidence="3" id="KW-0520">NAD</keyword>
<proteinExistence type="inferred from homology"/>
<dbReference type="EMBL" id="BAAAZO010000012">
    <property type="protein sequence ID" value="GAA3636296.1"/>
    <property type="molecule type" value="Genomic_DNA"/>
</dbReference>
<dbReference type="Pfam" id="PF02826">
    <property type="entry name" value="2-Hacid_dh_C"/>
    <property type="match status" value="1"/>
</dbReference>
<dbReference type="PANTHER" id="PTHR43761:SF1">
    <property type="entry name" value="D-ISOMER SPECIFIC 2-HYDROXYACID DEHYDROGENASE CATALYTIC DOMAIN-CONTAINING PROTEIN-RELATED"/>
    <property type="match status" value="1"/>
</dbReference>
<evidence type="ECO:0000313" key="5">
    <source>
        <dbReference type="EMBL" id="GAA3636296.1"/>
    </source>
</evidence>
<dbReference type="RefSeq" id="WP_231481933.1">
    <property type="nucleotide sequence ID" value="NZ_BAAAZO010000012.1"/>
</dbReference>
<accession>A0ABP7AN87</accession>
<dbReference type="SUPFAM" id="SSF51735">
    <property type="entry name" value="NAD(P)-binding Rossmann-fold domains"/>
    <property type="match status" value="1"/>
</dbReference>
<dbReference type="InterPro" id="IPR050418">
    <property type="entry name" value="D-iso_2-hydroxyacid_DH_PdxB"/>
</dbReference>
<protein>
    <recommendedName>
        <fullName evidence="4">D-isomer specific 2-hydroxyacid dehydrogenase NAD-binding domain-containing protein</fullName>
    </recommendedName>
</protein>
<name>A0ABP7AN87_9ACTN</name>
<keyword evidence="6" id="KW-1185">Reference proteome</keyword>
<dbReference type="InterPro" id="IPR006140">
    <property type="entry name" value="D-isomer_DH_NAD-bd"/>
</dbReference>
<comment type="caution">
    <text evidence="5">The sequence shown here is derived from an EMBL/GenBank/DDBJ whole genome shotgun (WGS) entry which is preliminary data.</text>
</comment>
<evidence type="ECO:0000259" key="4">
    <source>
        <dbReference type="Pfam" id="PF02826"/>
    </source>
</evidence>
<dbReference type="InterPro" id="IPR036291">
    <property type="entry name" value="NAD(P)-bd_dom_sf"/>
</dbReference>
<dbReference type="Proteomes" id="UP001501074">
    <property type="component" value="Unassembled WGS sequence"/>
</dbReference>